<feature type="region of interest" description="Disordered" evidence="1">
    <location>
        <begin position="1"/>
        <end position="34"/>
    </location>
</feature>
<dbReference type="Proteomes" id="UP000747542">
    <property type="component" value="Unassembled WGS sequence"/>
</dbReference>
<dbReference type="EMBL" id="JAHLQT010020073">
    <property type="protein sequence ID" value="KAG7168371.1"/>
    <property type="molecule type" value="Genomic_DNA"/>
</dbReference>
<evidence type="ECO:0000256" key="1">
    <source>
        <dbReference type="SAM" id="MobiDB-lite"/>
    </source>
</evidence>
<protein>
    <submittedName>
        <fullName evidence="2">Putative tRNA pseudouridine synthase A-like 3</fullName>
    </submittedName>
</protein>
<reference evidence="2" key="1">
    <citation type="journal article" date="2021" name="Sci. Adv.">
        <title>The American lobster genome reveals insights on longevity, neural, and immune adaptations.</title>
        <authorList>
            <person name="Polinski J.M."/>
            <person name="Zimin A.V."/>
            <person name="Clark K.F."/>
            <person name="Kohn A.B."/>
            <person name="Sadowski N."/>
            <person name="Timp W."/>
            <person name="Ptitsyn A."/>
            <person name="Khanna P."/>
            <person name="Romanova D.Y."/>
            <person name="Williams P."/>
            <person name="Greenwood S.J."/>
            <person name="Moroz L.L."/>
            <person name="Walt D.R."/>
            <person name="Bodnar A.G."/>
        </authorList>
    </citation>
    <scope>NUCLEOTIDE SEQUENCE</scope>
    <source>
        <strain evidence="2">GMGI-L3</strain>
    </source>
</reference>
<feature type="compositionally biased region" description="Basic and acidic residues" evidence="1">
    <location>
        <begin position="24"/>
        <end position="34"/>
    </location>
</feature>
<dbReference type="AlphaFoldDB" id="A0A8J5K5Z2"/>
<sequence>MASSKENSGDGESLCQGVSMKRASASERTETQVKRINLDASSEVEGGETVRRKRRKYALLLSYSGKGYLGMQ</sequence>
<keyword evidence="3" id="KW-1185">Reference proteome</keyword>
<evidence type="ECO:0000313" key="3">
    <source>
        <dbReference type="Proteomes" id="UP000747542"/>
    </source>
</evidence>
<gene>
    <name evidence="2" type="primary">Pus1-L3</name>
    <name evidence="2" type="ORF">Hamer_G002399</name>
</gene>
<name>A0A8J5K5Z2_HOMAM</name>
<organism evidence="2 3">
    <name type="scientific">Homarus americanus</name>
    <name type="common">American lobster</name>
    <dbReference type="NCBI Taxonomy" id="6706"/>
    <lineage>
        <taxon>Eukaryota</taxon>
        <taxon>Metazoa</taxon>
        <taxon>Ecdysozoa</taxon>
        <taxon>Arthropoda</taxon>
        <taxon>Crustacea</taxon>
        <taxon>Multicrustacea</taxon>
        <taxon>Malacostraca</taxon>
        <taxon>Eumalacostraca</taxon>
        <taxon>Eucarida</taxon>
        <taxon>Decapoda</taxon>
        <taxon>Pleocyemata</taxon>
        <taxon>Astacidea</taxon>
        <taxon>Nephropoidea</taxon>
        <taxon>Nephropidae</taxon>
        <taxon>Homarus</taxon>
    </lineage>
</organism>
<accession>A0A8J5K5Z2</accession>
<evidence type="ECO:0000313" key="2">
    <source>
        <dbReference type="EMBL" id="KAG7168371.1"/>
    </source>
</evidence>
<proteinExistence type="predicted"/>
<comment type="caution">
    <text evidence="2">The sequence shown here is derived from an EMBL/GenBank/DDBJ whole genome shotgun (WGS) entry which is preliminary data.</text>
</comment>
<feature type="non-terminal residue" evidence="2">
    <location>
        <position position="1"/>
    </location>
</feature>